<gene>
    <name evidence="1" type="ORF">CRG98_029898</name>
</gene>
<accession>A0A2I0J0E1</accession>
<proteinExistence type="predicted"/>
<name>A0A2I0J0E1_PUNGR</name>
<sequence>MWYHSRLYACACHVGSHHVDPNLSASKVCITLVPPLALAPRRILARGPLPPDDLQTAASWDKDIGGLLSLLPALNLVRTNYKKMNVNSRGRE</sequence>
<comment type="caution">
    <text evidence="1">The sequence shown here is derived from an EMBL/GenBank/DDBJ whole genome shotgun (WGS) entry which is preliminary data.</text>
</comment>
<dbReference type="AlphaFoldDB" id="A0A2I0J0E1"/>
<evidence type="ECO:0000313" key="1">
    <source>
        <dbReference type="EMBL" id="PKI49717.1"/>
    </source>
</evidence>
<evidence type="ECO:0000313" key="2">
    <source>
        <dbReference type="Proteomes" id="UP000233551"/>
    </source>
</evidence>
<dbReference type="EMBL" id="PGOL01002214">
    <property type="protein sequence ID" value="PKI49717.1"/>
    <property type="molecule type" value="Genomic_DNA"/>
</dbReference>
<keyword evidence="2" id="KW-1185">Reference proteome</keyword>
<dbReference type="Proteomes" id="UP000233551">
    <property type="component" value="Unassembled WGS sequence"/>
</dbReference>
<protein>
    <submittedName>
        <fullName evidence="1">Uncharacterized protein</fullName>
    </submittedName>
</protein>
<organism evidence="1 2">
    <name type="scientific">Punica granatum</name>
    <name type="common">Pomegranate</name>
    <dbReference type="NCBI Taxonomy" id="22663"/>
    <lineage>
        <taxon>Eukaryota</taxon>
        <taxon>Viridiplantae</taxon>
        <taxon>Streptophyta</taxon>
        <taxon>Embryophyta</taxon>
        <taxon>Tracheophyta</taxon>
        <taxon>Spermatophyta</taxon>
        <taxon>Magnoliopsida</taxon>
        <taxon>eudicotyledons</taxon>
        <taxon>Gunneridae</taxon>
        <taxon>Pentapetalae</taxon>
        <taxon>rosids</taxon>
        <taxon>malvids</taxon>
        <taxon>Myrtales</taxon>
        <taxon>Lythraceae</taxon>
        <taxon>Punica</taxon>
    </lineage>
</organism>
<reference evidence="1 2" key="1">
    <citation type="submission" date="2017-11" db="EMBL/GenBank/DDBJ databases">
        <title>De-novo sequencing of pomegranate (Punica granatum L.) genome.</title>
        <authorList>
            <person name="Akparov Z."/>
            <person name="Amiraslanov A."/>
            <person name="Hajiyeva S."/>
            <person name="Abbasov M."/>
            <person name="Kaur K."/>
            <person name="Hamwieh A."/>
            <person name="Solovyev V."/>
            <person name="Salamov A."/>
            <person name="Braich B."/>
            <person name="Kosarev P."/>
            <person name="Mahmoud A."/>
            <person name="Hajiyev E."/>
            <person name="Babayeva S."/>
            <person name="Izzatullayeva V."/>
            <person name="Mammadov A."/>
            <person name="Mammadov A."/>
            <person name="Sharifova S."/>
            <person name="Ojaghi J."/>
            <person name="Eynullazada K."/>
            <person name="Bayramov B."/>
            <person name="Abdulazimova A."/>
            <person name="Shahmuradov I."/>
        </authorList>
    </citation>
    <scope>NUCLEOTIDE SEQUENCE [LARGE SCALE GENOMIC DNA]</scope>
    <source>
        <strain evidence="2">cv. AG2017</strain>
        <tissue evidence="1">Leaf</tissue>
    </source>
</reference>